<evidence type="ECO:0000259" key="9">
    <source>
        <dbReference type="SMART" id="SM00385"/>
    </source>
</evidence>
<reference evidence="11" key="1">
    <citation type="submission" date="2019-10" db="EMBL/GenBank/DDBJ databases">
        <authorList>
            <person name="Zhang R."/>
            <person name="Pan Y."/>
            <person name="Wang J."/>
            <person name="Ma R."/>
            <person name="Yu S."/>
        </authorList>
    </citation>
    <scope>NUCLEOTIDE SEQUENCE</scope>
    <source>
        <strain evidence="11">LA-IB0</strain>
        <tissue evidence="11">Leaf</tissue>
    </source>
</reference>
<accession>A0AAV6YBQ2</accession>
<dbReference type="Proteomes" id="UP000826271">
    <property type="component" value="Unassembled WGS sequence"/>
</dbReference>
<dbReference type="SMART" id="SM00385">
    <property type="entry name" value="CYCLIN"/>
    <property type="match status" value="2"/>
</dbReference>
<feature type="region of interest" description="Disordered" evidence="8">
    <location>
        <begin position="171"/>
        <end position="192"/>
    </location>
</feature>
<name>A0AAV6YBQ2_9LAMI</name>
<protein>
    <recommendedName>
        <fullName evidence="13">B-like cyclin</fullName>
    </recommendedName>
</protein>
<keyword evidence="2" id="KW-0132">Cell division</keyword>
<evidence type="ECO:0000256" key="7">
    <source>
        <dbReference type="RuleBase" id="RU000383"/>
    </source>
</evidence>
<dbReference type="FunFam" id="1.10.472.10:FF:000032">
    <property type="entry name" value="G2/mitotic-specific cyclin-1"/>
    <property type="match status" value="1"/>
</dbReference>
<dbReference type="PIRSF" id="PIRSF001771">
    <property type="entry name" value="Cyclin_A_B_D_E"/>
    <property type="match status" value="1"/>
</dbReference>
<evidence type="ECO:0000313" key="12">
    <source>
        <dbReference type="Proteomes" id="UP000826271"/>
    </source>
</evidence>
<evidence type="ECO:0000256" key="2">
    <source>
        <dbReference type="ARBA" id="ARBA00022618"/>
    </source>
</evidence>
<sequence length="491" mass="54816">MKTRTQSEPSRRDAQRSSSLGVSVVVLGRGFWWPYRRSKRLIEKEEDLDLKMASRAAAVPEQLIVGGGKQKKGQAAEGRSRRALGDIGNLVTAPVVEGKPQKQIIRPVTRSFGAQLVANAQAAAVNKNNCKKPLVENVNVLVGKDGAAKAAIPHKKETVKPKNEATIVISSDEEESHKNARKAKEGSSKMPTNKTLTSILTARSKAACGITKKPKDLILDIDAADVDNELAAVEYIEDMYNYYKLTEDEGRVDDYMDSQPEINSKMRGILVDWLIEVHKKFELTPESLYLTVNIVDRFLSMKTVPRRELQLVGISSMLIACKYEEIWAPEVSDFIAISDNAYVREQVLMMEKAILGKLKWYLTVPTSYVFLVRYIKASVPADKEMENMTFFFAELGITNYSTIIRYCPSMIAASSVYAARCTLNRTTPLWTETLKHHTGYSEDQLMECAKLLVSFHSGVAESKLKAVSRKYSNPERSAVALFPPARTLLPL</sequence>
<evidence type="ECO:0000256" key="4">
    <source>
        <dbReference type="ARBA" id="ARBA00023306"/>
    </source>
</evidence>
<dbReference type="CDD" id="cd20511">
    <property type="entry name" value="CYCLIN_AtCycB-like_rpt2"/>
    <property type="match status" value="1"/>
</dbReference>
<dbReference type="AlphaFoldDB" id="A0AAV6YBQ2"/>
<keyword evidence="4" id="KW-0131">Cell cycle</keyword>
<keyword evidence="12" id="KW-1185">Reference proteome</keyword>
<evidence type="ECO:0000256" key="6">
    <source>
        <dbReference type="ARBA" id="ARBA00065123"/>
    </source>
</evidence>
<proteinExistence type="inferred from homology"/>
<comment type="function">
    <text evidence="5">Essential for the control of the cell cycle at the G2/M (mitosis) transition. G2/M cyclins accumulate steadily during G2 and are abruptly destroyed at mitosis.</text>
</comment>
<dbReference type="PANTHER" id="PTHR10177">
    <property type="entry name" value="CYCLINS"/>
    <property type="match status" value="1"/>
</dbReference>
<evidence type="ECO:0000256" key="3">
    <source>
        <dbReference type="ARBA" id="ARBA00023127"/>
    </source>
</evidence>
<dbReference type="Gene3D" id="1.10.472.10">
    <property type="entry name" value="Cyclin-like"/>
    <property type="match status" value="2"/>
</dbReference>
<organism evidence="11 12">
    <name type="scientific">Buddleja alternifolia</name>
    <dbReference type="NCBI Taxonomy" id="168488"/>
    <lineage>
        <taxon>Eukaryota</taxon>
        <taxon>Viridiplantae</taxon>
        <taxon>Streptophyta</taxon>
        <taxon>Embryophyta</taxon>
        <taxon>Tracheophyta</taxon>
        <taxon>Spermatophyta</taxon>
        <taxon>Magnoliopsida</taxon>
        <taxon>eudicotyledons</taxon>
        <taxon>Gunneridae</taxon>
        <taxon>Pentapetalae</taxon>
        <taxon>asterids</taxon>
        <taxon>lamiids</taxon>
        <taxon>Lamiales</taxon>
        <taxon>Scrophulariaceae</taxon>
        <taxon>Buddlejeae</taxon>
        <taxon>Buddleja</taxon>
    </lineage>
</organism>
<dbReference type="CDD" id="cd20567">
    <property type="entry name" value="CYCLIN_AtCycB-like_rpt1"/>
    <property type="match status" value="1"/>
</dbReference>
<dbReference type="GO" id="GO:0044772">
    <property type="term" value="P:mitotic cell cycle phase transition"/>
    <property type="evidence" value="ECO:0007669"/>
    <property type="project" value="InterPro"/>
</dbReference>
<dbReference type="PROSITE" id="PS00292">
    <property type="entry name" value="CYCLINS"/>
    <property type="match status" value="1"/>
</dbReference>
<dbReference type="EMBL" id="WHWC01000002">
    <property type="protein sequence ID" value="KAG8388885.1"/>
    <property type="molecule type" value="Genomic_DNA"/>
</dbReference>
<dbReference type="GO" id="GO:0010332">
    <property type="term" value="P:response to gamma radiation"/>
    <property type="evidence" value="ECO:0007669"/>
    <property type="project" value="UniProtKB-ARBA"/>
</dbReference>
<evidence type="ECO:0000256" key="1">
    <source>
        <dbReference type="ARBA" id="ARBA00006955"/>
    </source>
</evidence>
<dbReference type="GO" id="GO:0051301">
    <property type="term" value="P:cell division"/>
    <property type="evidence" value="ECO:0007669"/>
    <property type="project" value="UniProtKB-KW"/>
</dbReference>
<feature type="domain" description="Cyclin-like" evidence="9">
    <location>
        <begin position="369"/>
        <end position="454"/>
    </location>
</feature>
<dbReference type="InterPro" id="IPR013763">
    <property type="entry name" value="Cyclin-like_dom"/>
</dbReference>
<keyword evidence="3 7" id="KW-0195">Cyclin</keyword>
<dbReference type="InterPro" id="IPR004367">
    <property type="entry name" value="Cyclin_C-dom"/>
</dbReference>
<feature type="domain" description="Cyclin-like" evidence="9">
    <location>
        <begin position="272"/>
        <end position="356"/>
    </location>
</feature>
<comment type="similarity">
    <text evidence="1">Belongs to the cyclin family. Cyclin AB subfamily.</text>
</comment>
<comment type="subunit">
    <text evidence="6">Interacts with the CDC2 and CDK2 protein kinases to form a serine/threonine kinase holoenzyme complex. The cyclin subunit imparts substrate specificity to the complex.</text>
</comment>
<evidence type="ECO:0000259" key="10">
    <source>
        <dbReference type="SMART" id="SM01332"/>
    </source>
</evidence>
<feature type="domain" description="Cyclin C-terminal" evidence="10">
    <location>
        <begin position="365"/>
        <end position="485"/>
    </location>
</feature>
<dbReference type="InterPro" id="IPR048258">
    <property type="entry name" value="Cyclins_cyclin-box"/>
</dbReference>
<evidence type="ECO:0000313" key="11">
    <source>
        <dbReference type="EMBL" id="KAG8388885.1"/>
    </source>
</evidence>
<gene>
    <name evidence="11" type="ORF">BUALT_Bualt02G0171700</name>
</gene>
<dbReference type="InterPro" id="IPR039361">
    <property type="entry name" value="Cyclin"/>
</dbReference>
<evidence type="ECO:0008006" key="13">
    <source>
        <dbReference type="Google" id="ProtNLM"/>
    </source>
</evidence>
<dbReference type="SMART" id="SM01332">
    <property type="entry name" value="Cyclin_C"/>
    <property type="match status" value="1"/>
</dbReference>
<dbReference type="GO" id="GO:0016538">
    <property type="term" value="F:cyclin-dependent protein serine/threonine kinase regulator activity"/>
    <property type="evidence" value="ECO:0007669"/>
    <property type="project" value="InterPro"/>
</dbReference>
<dbReference type="Pfam" id="PF02984">
    <property type="entry name" value="Cyclin_C"/>
    <property type="match status" value="1"/>
</dbReference>
<feature type="compositionally biased region" description="Basic and acidic residues" evidence="8">
    <location>
        <begin position="175"/>
        <end position="187"/>
    </location>
</feature>
<dbReference type="SUPFAM" id="SSF47954">
    <property type="entry name" value="Cyclin-like"/>
    <property type="match status" value="2"/>
</dbReference>
<dbReference type="InterPro" id="IPR046965">
    <property type="entry name" value="Cyclin_A/B-like"/>
</dbReference>
<evidence type="ECO:0000256" key="5">
    <source>
        <dbReference type="ARBA" id="ARBA00059307"/>
    </source>
</evidence>
<evidence type="ECO:0000256" key="8">
    <source>
        <dbReference type="SAM" id="MobiDB-lite"/>
    </source>
</evidence>
<dbReference type="Pfam" id="PF00134">
    <property type="entry name" value="Cyclin_N"/>
    <property type="match status" value="1"/>
</dbReference>
<dbReference type="InterPro" id="IPR006671">
    <property type="entry name" value="Cyclin_N"/>
</dbReference>
<comment type="caution">
    <text evidence="11">The sequence shown here is derived from an EMBL/GenBank/DDBJ whole genome shotgun (WGS) entry which is preliminary data.</text>
</comment>
<dbReference type="InterPro" id="IPR036915">
    <property type="entry name" value="Cyclin-like_sf"/>
</dbReference>
<dbReference type="FunFam" id="1.10.472.10:FF:000001">
    <property type="entry name" value="G2/mitotic-specific cyclin"/>
    <property type="match status" value="1"/>
</dbReference>